<evidence type="ECO:0000256" key="2">
    <source>
        <dbReference type="ARBA" id="ARBA00008335"/>
    </source>
</evidence>
<feature type="transmembrane region" description="Helical" evidence="7">
    <location>
        <begin position="251"/>
        <end position="268"/>
    </location>
</feature>
<reference evidence="8 9" key="1">
    <citation type="journal article" date="2021" name="Sci. Rep.">
        <title>The distribution of antibiotic resistance genes in chicken gut microbiota commensals.</title>
        <authorList>
            <person name="Juricova H."/>
            <person name="Matiasovicova J."/>
            <person name="Kubasova T."/>
            <person name="Cejkova D."/>
            <person name="Rychlik I."/>
        </authorList>
    </citation>
    <scope>NUCLEOTIDE SEQUENCE [LARGE SCALE GENOMIC DNA]</scope>
    <source>
        <strain evidence="8 9">An773</strain>
    </source>
</reference>
<feature type="transmembrane region" description="Helical" evidence="7">
    <location>
        <begin position="71"/>
        <end position="94"/>
    </location>
</feature>
<feature type="transmembrane region" description="Helical" evidence="7">
    <location>
        <begin position="369"/>
        <end position="388"/>
    </location>
</feature>
<dbReference type="Pfam" id="PF07690">
    <property type="entry name" value="MFS_1"/>
    <property type="match status" value="1"/>
</dbReference>
<evidence type="ECO:0000313" key="8">
    <source>
        <dbReference type="EMBL" id="MBM6738980.1"/>
    </source>
</evidence>
<feature type="transmembrane region" description="Helical" evidence="7">
    <location>
        <begin position="46"/>
        <end position="64"/>
    </location>
</feature>
<dbReference type="SUPFAM" id="SSF103473">
    <property type="entry name" value="MFS general substrate transporter"/>
    <property type="match status" value="1"/>
</dbReference>
<keyword evidence="5 7" id="KW-1133">Transmembrane helix</keyword>
<feature type="transmembrane region" description="Helical" evidence="7">
    <location>
        <begin position="171"/>
        <end position="189"/>
    </location>
</feature>
<comment type="caution">
    <text evidence="8">The sequence shown here is derived from an EMBL/GenBank/DDBJ whole genome shotgun (WGS) entry which is preliminary data.</text>
</comment>
<evidence type="ECO:0000256" key="4">
    <source>
        <dbReference type="ARBA" id="ARBA00022692"/>
    </source>
</evidence>
<feature type="transmembrane region" description="Helical" evidence="7">
    <location>
        <begin position="337"/>
        <end position="357"/>
    </location>
</feature>
<comment type="subcellular location">
    <subcellularLocation>
        <location evidence="1">Cell membrane</location>
        <topology evidence="1">Multi-pass membrane protein</topology>
    </subcellularLocation>
</comment>
<dbReference type="RefSeq" id="WP_205156280.1">
    <property type="nucleotide sequence ID" value="NZ_JACLYY010000014.1"/>
</dbReference>
<feature type="transmembrane region" description="Helical" evidence="7">
    <location>
        <begin position="280"/>
        <end position="297"/>
    </location>
</feature>
<proteinExistence type="inferred from homology"/>
<feature type="transmembrane region" description="Helical" evidence="7">
    <location>
        <begin position="210"/>
        <end position="231"/>
    </location>
</feature>
<dbReference type="InterPro" id="IPR036259">
    <property type="entry name" value="MFS_trans_sf"/>
</dbReference>
<evidence type="ECO:0000256" key="5">
    <source>
        <dbReference type="ARBA" id="ARBA00022989"/>
    </source>
</evidence>
<evidence type="ECO:0000256" key="7">
    <source>
        <dbReference type="SAM" id="Phobius"/>
    </source>
</evidence>
<dbReference type="PANTHER" id="PTHR23514">
    <property type="entry name" value="BYPASS OF STOP CODON PROTEIN 6"/>
    <property type="match status" value="1"/>
</dbReference>
<evidence type="ECO:0000256" key="3">
    <source>
        <dbReference type="ARBA" id="ARBA00022448"/>
    </source>
</evidence>
<evidence type="ECO:0000313" key="9">
    <source>
        <dbReference type="Proteomes" id="UP000716906"/>
    </source>
</evidence>
<feature type="transmembrane region" description="Helical" evidence="7">
    <location>
        <begin position="145"/>
        <end position="165"/>
    </location>
</feature>
<sequence length="396" mass="42209">MAETRKYQKTLTACYLGFVTQAIAANFAPLLFLTFQNTYGISLKKISLIPVVFYLTQLLVDLGASRFADKIGYRICVVTSQAVSAAGLVLLAVLPEVLPVPFPGILIAVVFYAIGSGLVEVLVSPIVEACPFENKDGRMSLLHSFYCWGAVAVILGSTLFFAVFGTENWRILTLIWALVPLVNVFQFLTCPMERLVEEGESLPLRRLLRLPLLWMMILLMICSGASEAAMAQWASAFTEAGLGVSKTVGDLAGPCLFAVFMGISRMLYGKMSGNLNLTKTMLLSGLLCVSCYLLASLSPVPLLGLTGCALCGFSVGIMWPGTISLSSQKCPQGGTAMFAFLALAGDFGGTISPALVGSLSELADGNLKAGLLAATIFPILLVIGLLTVNRRMKGSI</sequence>
<accession>A0ABS2EBG9</accession>
<feature type="transmembrane region" description="Helical" evidence="7">
    <location>
        <begin position="303"/>
        <end position="325"/>
    </location>
</feature>
<dbReference type="EMBL" id="JACLYY010000014">
    <property type="protein sequence ID" value="MBM6738980.1"/>
    <property type="molecule type" value="Genomic_DNA"/>
</dbReference>
<organism evidence="8 9">
    <name type="scientific">Faecalicatena fissicatena</name>
    <dbReference type="NCBI Taxonomy" id="290055"/>
    <lineage>
        <taxon>Bacteria</taxon>
        <taxon>Bacillati</taxon>
        <taxon>Bacillota</taxon>
        <taxon>Clostridia</taxon>
        <taxon>Lachnospirales</taxon>
        <taxon>Lachnospiraceae</taxon>
        <taxon>Faecalicatena</taxon>
    </lineage>
</organism>
<keyword evidence="9" id="KW-1185">Reference proteome</keyword>
<gene>
    <name evidence="8" type="ORF">H7U36_12870</name>
</gene>
<protein>
    <submittedName>
        <fullName evidence="8">MFS transporter</fullName>
    </submittedName>
</protein>
<dbReference type="Gene3D" id="1.20.1250.20">
    <property type="entry name" value="MFS general substrate transporter like domains"/>
    <property type="match status" value="1"/>
</dbReference>
<keyword evidence="4 7" id="KW-0812">Transmembrane</keyword>
<evidence type="ECO:0000256" key="1">
    <source>
        <dbReference type="ARBA" id="ARBA00004651"/>
    </source>
</evidence>
<name>A0ABS2EBG9_9FIRM</name>
<evidence type="ECO:0000256" key="6">
    <source>
        <dbReference type="ARBA" id="ARBA00023136"/>
    </source>
</evidence>
<comment type="similarity">
    <text evidence="2">Belongs to the major facilitator superfamily.</text>
</comment>
<dbReference type="InterPro" id="IPR011701">
    <property type="entry name" value="MFS"/>
</dbReference>
<keyword evidence="6 7" id="KW-0472">Membrane</keyword>
<keyword evidence="3" id="KW-0813">Transport</keyword>
<dbReference type="Proteomes" id="UP000716906">
    <property type="component" value="Unassembled WGS sequence"/>
</dbReference>
<dbReference type="InterPro" id="IPR051788">
    <property type="entry name" value="MFS_Transporter"/>
</dbReference>
<dbReference type="PANTHER" id="PTHR23514:SF3">
    <property type="entry name" value="BYPASS OF STOP CODON PROTEIN 6"/>
    <property type="match status" value="1"/>
</dbReference>
<feature type="transmembrane region" description="Helical" evidence="7">
    <location>
        <begin position="100"/>
        <end position="124"/>
    </location>
</feature>
<feature type="transmembrane region" description="Helical" evidence="7">
    <location>
        <begin position="12"/>
        <end position="34"/>
    </location>
</feature>